<accession>A0A2I0X4N8</accession>
<dbReference type="PANTHER" id="PTHR34952:SF2">
    <property type="entry name" value="OS05G0113500 PROTEIN"/>
    <property type="match status" value="1"/>
</dbReference>
<name>A0A2I0X4N8_9ASPA</name>
<evidence type="ECO:0000313" key="3">
    <source>
        <dbReference type="Proteomes" id="UP000233837"/>
    </source>
</evidence>
<sequence>MEAACSDNSVSEDIGSESNLPSLNSKESNTEDQQNACSNMEDTVEMEIQEECNYCSENKEDEVPVNGVHLQDSHAQLSEIAATSDEDDLANSMEISTSMESGLSVSFDGSVEKCLSKSATFPSSELEFSHPCEEEIPASTTHKPSVSAAAPSNLVSAMKGGRAQNGIALRSDLHVKWAPDVYDPPTTSSRRPQSTKQSSNHPRIKPKRKDKHKEKHPKGKKKHAKGHT</sequence>
<organism evidence="2 3">
    <name type="scientific">Dendrobium catenatum</name>
    <dbReference type="NCBI Taxonomy" id="906689"/>
    <lineage>
        <taxon>Eukaryota</taxon>
        <taxon>Viridiplantae</taxon>
        <taxon>Streptophyta</taxon>
        <taxon>Embryophyta</taxon>
        <taxon>Tracheophyta</taxon>
        <taxon>Spermatophyta</taxon>
        <taxon>Magnoliopsida</taxon>
        <taxon>Liliopsida</taxon>
        <taxon>Asparagales</taxon>
        <taxon>Orchidaceae</taxon>
        <taxon>Epidendroideae</taxon>
        <taxon>Malaxideae</taxon>
        <taxon>Dendrobiinae</taxon>
        <taxon>Dendrobium</taxon>
    </lineage>
</organism>
<gene>
    <name evidence="2" type="ORF">MA16_Dca006155</name>
</gene>
<evidence type="ECO:0000313" key="2">
    <source>
        <dbReference type="EMBL" id="PKU82857.1"/>
    </source>
</evidence>
<dbReference type="EMBL" id="KZ502155">
    <property type="protein sequence ID" value="PKU82857.1"/>
    <property type="molecule type" value="Genomic_DNA"/>
</dbReference>
<feature type="compositionally biased region" description="Polar residues" evidence="1">
    <location>
        <begin position="185"/>
        <end position="201"/>
    </location>
</feature>
<reference evidence="2 3" key="2">
    <citation type="journal article" date="2017" name="Nature">
        <title>The Apostasia genome and the evolution of orchids.</title>
        <authorList>
            <person name="Zhang G.Q."/>
            <person name="Liu K.W."/>
            <person name="Li Z."/>
            <person name="Lohaus R."/>
            <person name="Hsiao Y.Y."/>
            <person name="Niu S.C."/>
            <person name="Wang J.Y."/>
            <person name="Lin Y.C."/>
            <person name="Xu Q."/>
            <person name="Chen L.J."/>
            <person name="Yoshida K."/>
            <person name="Fujiwara S."/>
            <person name="Wang Z.W."/>
            <person name="Zhang Y.Q."/>
            <person name="Mitsuda N."/>
            <person name="Wang M."/>
            <person name="Liu G.H."/>
            <person name="Pecoraro L."/>
            <person name="Huang H.X."/>
            <person name="Xiao X.J."/>
            <person name="Lin M."/>
            <person name="Wu X.Y."/>
            <person name="Wu W.L."/>
            <person name="Chen Y.Y."/>
            <person name="Chang S.B."/>
            <person name="Sakamoto S."/>
            <person name="Ohme-Takagi M."/>
            <person name="Yagi M."/>
            <person name="Zeng S.J."/>
            <person name="Shen C.Y."/>
            <person name="Yeh C.M."/>
            <person name="Luo Y.B."/>
            <person name="Tsai W.C."/>
            <person name="Van de Peer Y."/>
            <person name="Liu Z.J."/>
        </authorList>
    </citation>
    <scope>NUCLEOTIDE SEQUENCE [LARGE SCALE GENOMIC DNA]</scope>
    <source>
        <tissue evidence="2">The whole plant</tissue>
    </source>
</reference>
<dbReference type="Proteomes" id="UP000233837">
    <property type="component" value="Unassembled WGS sequence"/>
</dbReference>
<feature type="compositionally biased region" description="Basic residues" evidence="1">
    <location>
        <begin position="202"/>
        <end position="228"/>
    </location>
</feature>
<evidence type="ECO:0000256" key="1">
    <source>
        <dbReference type="SAM" id="MobiDB-lite"/>
    </source>
</evidence>
<feature type="region of interest" description="Disordered" evidence="1">
    <location>
        <begin position="178"/>
        <end position="228"/>
    </location>
</feature>
<protein>
    <submittedName>
        <fullName evidence="2">Uncharacterized protein</fullName>
    </submittedName>
</protein>
<feature type="region of interest" description="Disordered" evidence="1">
    <location>
        <begin position="1"/>
        <end position="43"/>
    </location>
</feature>
<keyword evidence="3" id="KW-1185">Reference proteome</keyword>
<proteinExistence type="predicted"/>
<dbReference type="AlphaFoldDB" id="A0A2I0X4N8"/>
<feature type="region of interest" description="Disordered" evidence="1">
    <location>
        <begin position="125"/>
        <end position="148"/>
    </location>
</feature>
<reference evidence="2 3" key="1">
    <citation type="journal article" date="2016" name="Sci. Rep.">
        <title>The Dendrobium catenatum Lindl. genome sequence provides insights into polysaccharide synthase, floral development and adaptive evolution.</title>
        <authorList>
            <person name="Zhang G.Q."/>
            <person name="Xu Q."/>
            <person name="Bian C."/>
            <person name="Tsai W.C."/>
            <person name="Yeh C.M."/>
            <person name="Liu K.W."/>
            <person name="Yoshida K."/>
            <person name="Zhang L.S."/>
            <person name="Chang S.B."/>
            <person name="Chen F."/>
            <person name="Shi Y."/>
            <person name="Su Y.Y."/>
            <person name="Zhang Y.Q."/>
            <person name="Chen L.J."/>
            <person name="Yin Y."/>
            <person name="Lin M."/>
            <person name="Huang H."/>
            <person name="Deng H."/>
            <person name="Wang Z.W."/>
            <person name="Zhu S.L."/>
            <person name="Zhao X."/>
            <person name="Deng C."/>
            <person name="Niu S.C."/>
            <person name="Huang J."/>
            <person name="Wang M."/>
            <person name="Liu G.H."/>
            <person name="Yang H.J."/>
            <person name="Xiao X.J."/>
            <person name="Hsiao Y.Y."/>
            <person name="Wu W.L."/>
            <person name="Chen Y.Y."/>
            <person name="Mitsuda N."/>
            <person name="Ohme-Takagi M."/>
            <person name="Luo Y.B."/>
            <person name="Van de Peer Y."/>
            <person name="Liu Z.J."/>
        </authorList>
    </citation>
    <scope>NUCLEOTIDE SEQUENCE [LARGE SCALE GENOMIC DNA]</scope>
    <source>
        <tissue evidence="2">The whole plant</tissue>
    </source>
</reference>
<dbReference type="PANTHER" id="PTHR34952">
    <property type="entry name" value="OS05G0113500 PROTEIN"/>
    <property type="match status" value="1"/>
</dbReference>
<feature type="compositionally biased region" description="Polar residues" evidence="1">
    <location>
        <begin position="1"/>
        <end position="41"/>
    </location>
</feature>
<dbReference type="OrthoDB" id="2016966at2759"/>